<keyword evidence="1" id="KW-0472">Membrane</keyword>
<dbReference type="Proteomes" id="UP000613208">
    <property type="component" value="Unassembled WGS sequence"/>
</dbReference>
<dbReference type="AlphaFoldDB" id="A0A916Q6F2"/>
<name>A0A916Q6F2_9FIRM</name>
<feature type="transmembrane region" description="Helical" evidence="1">
    <location>
        <begin position="196"/>
        <end position="217"/>
    </location>
</feature>
<feature type="transmembrane region" description="Helical" evidence="1">
    <location>
        <begin position="12"/>
        <end position="29"/>
    </location>
</feature>
<proteinExistence type="predicted"/>
<feature type="transmembrane region" description="Helical" evidence="1">
    <location>
        <begin position="35"/>
        <end position="56"/>
    </location>
</feature>
<evidence type="ECO:0000313" key="3">
    <source>
        <dbReference type="EMBL" id="GFO85212.1"/>
    </source>
</evidence>
<keyword evidence="4" id="KW-1185">Reference proteome</keyword>
<feature type="transmembrane region" description="Helical" evidence="1">
    <location>
        <begin position="150"/>
        <end position="169"/>
    </location>
</feature>
<protein>
    <recommendedName>
        <fullName evidence="2">Flavinylation-associated cytochrome domain-containing protein</fullName>
    </recommendedName>
</protein>
<reference evidence="3" key="1">
    <citation type="submission" date="2020-06" db="EMBL/GenBank/DDBJ databases">
        <title>Characterization of fructooligosaccharide metabolism and fructooligosaccharide-degrading enzymes in human commensal butyrate producers.</title>
        <authorList>
            <person name="Tanno H."/>
            <person name="Fujii T."/>
            <person name="Hirano K."/>
            <person name="Maeno S."/>
            <person name="Tonozuka T."/>
            <person name="Sakamoto M."/>
            <person name="Ohkuma M."/>
            <person name="Tochio T."/>
            <person name="Endo A."/>
        </authorList>
    </citation>
    <scope>NUCLEOTIDE SEQUENCE</scope>
    <source>
        <strain evidence="3">JCM 17466</strain>
    </source>
</reference>
<dbReference type="Pfam" id="PF14358">
    <property type="entry name" value="DUF4405"/>
    <property type="match status" value="1"/>
</dbReference>
<feature type="transmembrane region" description="Helical" evidence="1">
    <location>
        <begin position="111"/>
        <end position="129"/>
    </location>
</feature>
<evidence type="ECO:0000259" key="2">
    <source>
        <dbReference type="Pfam" id="PF14358"/>
    </source>
</evidence>
<dbReference type="EMBL" id="BLYI01000031">
    <property type="protein sequence ID" value="GFO85212.1"/>
    <property type="molecule type" value="Genomic_DNA"/>
</dbReference>
<comment type="caution">
    <text evidence="3">The sequence shown here is derived from an EMBL/GenBank/DDBJ whole genome shotgun (WGS) entry which is preliminary data.</text>
</comment>
<gene>
    <name evidence="3" type="ORF">ANBU17_15590</name>
</gene>
<accession>A0A916Q6F2</accession>
<dbReference type="RefSeq" id="WP_201310915.1">
    <property type="nucleotide sequence ID" value="NZ_BLYI01000031.1"/>
</dbReference>
<organism evidence="3 4">
    <name type="scientific">Anaerostipes butyraticus</name>
    <dbReference type="NCBI Taxonomy" id="645466"/>
    <lineage>
        <taxon>Bacteria</taxon>
        <taxon>Bacillati</taxon>
        <taxon>Bacillota</taxon>
        <taxon>Clostridia</taxon>
        <taxon>Lachnospirales</taxon>
        <taxon>Lachnospiraceae</taxon>
        <taxon>Anaerostipes</taxon>
    </lineage>
</organism>
<dbReference type="InterPro" id="IPR025517">
    <property type="entry name" value="DUF4405"/>
</dbReference>
<keyword evidence="1" id="KW-1133">Transmembrane helix</keyword>
<keyword evidence="1" id="KW-0812">Transmembrane</keyword>
<sequence>MTRKTVTKMMVDLLMTILLLLLMGYHYWGDDLHEWFGAAIFLLFIIHHVLNIQWYKNLPKGKYSLDRVFRLIINFLLFAAMIGLMISGIMMSRHVFAFLNIDGNMSFARQLHMASNYWGFVIMSLHIGLHWRMLMNMFRKKGSKPSAGTAIVKYIIGAGVAVYGLYVFFQRRLLDYMLLRTMFVFLDFGESKVSFYLDYLAMMGCFIFISSQISLFLSKCRKKS</sequence>
<evidence type="ECO:0000313" key="4">
    <source>
        <dbReference type="Proteomes" id="UP000613208"/>
    </source>
</evidence>
<feature type="transmembrane region" description="Helical" evidence="1">
    <location>
        <begin position="68"/>
        <end position="91"/>
    </location>
</feature>
<feature type="domain" description="Flavinylation-associated cytochrome" evidence="2">
    <location>
        <begin position="72"/>
        <end position="131"/>
    </location>
</feature>
<evidence type="ECO:0000256" key="1">
    <source>
        <dbReference type="SAM" id="Phobius"/>
    </source>
</evidence>